<reference evidence="1 2" key="1">
    <citation type="submission" date="2019-12" db="EMBL/GenBank/DDBJ databases">
        <authorList>
            <person name="Dong K."/>
        </authorList>
    </citation>
    <scope>NUCLEOTIDE SEQUENCE [LARGE SCALE GENOMIC DNA]</scope>
    <source>
        <strain evidence="1 2">JCM 31225</strain>
    </source>
</reference>
<organism evidence="1 2">
    <name type="scientific">Sphingobacterium humi</name>
    <dbReference type="NCBI Taxonomy" id="1796905"/>
    <lineage>
        <taxon>Bacteria</taxon>
        <taxon>Pseudomonadati</taxon>
        <taxon>Bacteroidota</taxon>
        <taxon>Sphingobacteriia</taxon>
        <taxon>Sphingobacteriales</taxon>
        <taxon>Sphingobacteriaceae</taxon>
        <taxon>Sphingobacterium</taxon>
    </lineage>
</organism>
<evidence type="ECO:0000313" key="2">
    <source>
        <dbReference type="Proteomes" id="UP000435036"/>
    </source>
</evidence>
<dbReference type="AlphaFoldDB" id="A0A6N8KVI9"/>
<comment type="caution">
    <text evidence="1">The sequence shown here is derived from an EMBL/GenBank/DDBJ whole genome shotgun (WGS) entry which is preliminary data.</text>
</comment>
<keyword evidence="2" id="KW-1185">Reference proteome</keyword>
<proteinExistence type="predicted"/>
<dbReference type="Proteomes" id="UP000435036">
    <property type="component" value="Unassembled WGS sequence"/>
</dbReference>
<name>A0A6N8KVI9_9SPHI</name>
<dbReference type="EMBL" id="WSQA01000002">
    <property type="protein sequence ID" value="MVZ61106.1"/>
    <property type="molecule type" value="Genomic_DNA"/>
</dbReference>
<dbReference type="OrthoDB" id="7064118at2"/>
<accession>A0A6N8KVI9</accession>
<sequence>MEQTLARLIQSEHSYQKNKGIITSGMQYYIIITGDIIHSRKHESSAWLPQLEAALKQQTTDYDIFRGDSFQAEVPLDRVFHCVFYLKAVMRQIEEMDVRIGIGVGQVSFRNHTIKQSSGEAFFLSGKALDSLYKESIEFISPWADLNENLNLLLTLSTRLLDQWTINMAETVQKMMEYPEKNQLEITQLLNRSNQSQVSRELNRANYPKLNEVIQYCTKELARYVNKPA</sequence>
<dbReference type="RefSeq" id="WP_160367751.1">
    <property type="nucleotide sequence ID" value="NZ_WSQA01000002.1"/>
</dbReference>
<gene>
    <name evidence="1" type="ORF">GQF63_03625</name>
</gene>
<protein>
    <submittedName>
        <fullName evidence="1">Uncharacterized protein</fullName>
    </submittedName>
</protein>
<evidence type="ECO:0000313" key="1">
    <source>
        <dbReference type="EMBL" id="MVZ61106.1"/>
    </source>
</evidence>